<dbReference type="AlphaFoldDB" id="A0A3S9MVB5"/>
<dbReference type="EMBL" id="CP034549">
    <property type="protein sequence ID" value="AZQ43080.1"/>
    <property type="molecule type" value="Genomic_DNA"/>
</dbReference>
<protein>
    <recommendedName>
        <fullName evidence="1">DUF6705 domain-containing protein</fullName>
    </recommendedName>
</protein>
<dbReference type="Proteomes" id="UP000279600">
    <property type="component" value="Chromosome"/>
</dbReference>
<accession>A0A3S9MVB5</accession>
<sequence>MKLHVNLIFFIGACLGYSQIVPIDYNYLSIDDQSNLYIKDINNDMLVFEGTYKFEQSNEEFTLVLERVEAHEKGGEYGKADMLLGNYKYVKNGVEIINTLNQAITQGSPDDVYHFSSMYFRPGKPVNFIFEDPVNSKWTSYDSNVILSTREILTSSGLVEQKVLRMKTMIVGFLNLNDDPEASQRLRIPKEMTLIKVD</sequence>
<dbReference type="KEGG" id="noj:EJ995_02085"/>
<gene>
    <name evidence="2" type="ORF">EJ995_02085</name>
</gene>
<keyword evidence="3" id="KW-1185">Reference proteome</keyword>
<dbReference type="InterPro" id="IPR046551">
    <property type="entry name" value="DUF6705"/>
</dbReference>
<evidence type="ECO:0000313" key="2">
    <source>
        <dbReference type="EMBL" id="AZQ43080.1"/>
    </source>
</evidence>
<reference evidence="2 3" key="1">
    <citation type="submission" date="2018-12" db="EMBL/GenBank/DDBJ databases">
        <title>Complete genome of Nonlabens sp. MJ115.</title>
        <authorList>
            <person name="Choi H.S."/>
            <person name="Jung J."/>
        </authorList>
    </citation>
    <scope>NUCLEOTIDE SEQUENCE [LARGE SCALE GENOMIC DNA]</scope>
    <source>
        <strain evidence="2 3">MJ115</strain>
    </source>
</reference>
<feature type="domain" description="DUF6705" evidence="1">
    <location>
        <begin position="28"/>
        <end position="196"/>
    </location>
</feature>
<organism evidence="2 3">
    <name type="scientific">Nonlabens ponticola</name>
    <dbReference type="NCBI Taxonomy" id="2496866"/>
    <lineage>
        <taxon>Bacteria</taxon>
        <taxon>Pseudomonadati</taxon>
        <taxon>Bacteroidota</taxon>
        <taxon>Flavobacteriia</taxon>
        <taxon>Flavobacteriales</taxon>
        <taxon>Flavobacteriaceae</taxon>
        <taxon>Nonlabens</taxon>
    </lineage>
</organism>
<name>A0A3S9MVB5_9FLAO</name>
<evidence type="ECO:0000259" key="1">
    <source>
        <dbReference type="Pfam" id="PF20448"/>
    </source>
</evidence>
<dbReference type="Pfam" id="PF20448">
    <property type="entry name" value="DUF6705"/>
    <property type="match status" value="1"/>
</dbReference>
<evidence type="ECO:0000313" key="3">
    <source>
        <dbReference type="Proteomes" id="UP000279600"/>
    </source>
</evidence>
<dbReference type="RefSeq" id="WP_126445139.1">
    <property type="nucleotide sequence ID" value="NZ_CP034549.1"/>
</dbReference>
<dbReference type="OrthoDB" id="1261237at2"/>
<proteinExistence type="predicted"/>